<reference evidence="13 14" key="1">
    <citation type="submission" date="2018-03" db="EMBL/GenBank/DDBJ databases">
        <title>Alkalicoccus saliphilus sp. nov., isolated from a mineral pool.</title>
        <authorList>
            <person name="Zhao B."/>
        </authorList>
    </citation>
    <scope>NUCLEOTIDE SEQUENCE [LARGE SCALE GENOMIC DNA]</scope>
    <source>
        <strain evidence="13 14">6AG</strain>
    </source>
</reference>
<dbReference type="InterPro" id="IPR003838">
    <property type="entry name" value="ABC3_permease_C"/>
</dbReference>
<comment type="subcellular location">
    <subcellularLocation>
        <location evidence="1">Cell membrane</location>
        <topology evidence="1">Multi-pass membrane protein</topology>
    </subcellularLocation>
</comment>
<feature type="transmembrane region" description="Helical" evidence="10">
    <location>
        <begin position="21"/>
        <end position="40"/>
    </location>
</feature>
<evidence type="ECO:0000256" key="4">
    <source>
        <dbReference type="ARBA" id="ARBA00022475"/>
    </source>
</evidence>
<evidence type="ECO:0000256" key="8">
    <source>
        <dbReference type="ARBA" id="ARBA00023136"/>
    </source>
</evidence>
<dbReference type="GO" id="GO:0005886">
    <property type="term" value="C:plasma membrane"/>
    <property type="evidence" value="ECO:0007669"/>
    <property type="project" value="UniProtKB-SubCell"/>
</dbReference>
<feature type="domain" description="FtsX extracellular" evidence="12">
    <location>
        <begin position="55"/>
        <end position="141"/>
    </location>
</feature>
<accession>A0A2T4U7S8</accession>
<keyword evidence="4" id="KW-1003">Cell membrane</keyword>
<dbReference type="OrthoDB" id="9812531at2"/>
<dbReference type="Pfam" id="PF18075">
    <property type="entry name" value="FtsX_ECD"/>
    <property type="match status" value="1"/>
</dbReference>
<proteinExistence type="inferred from homology"/>
<evidence type="ECO:0000256" key="6">
    <source>
        <dbReference type="ARBA" id="ARBA00022692"/>
    </source>
</evidence>
<protein>
    <recommendedName>
        <fullName evidence="3">Cell division protein FtsX</fullName>
    </recommendedName>
</protein>
<dbReference type="Proteomes" id="UP000240509">
    <property type="component" value="Unassembled WGS sequence"/>
</dbReference>
<evidence type="ECO:0000256" key="3">
    <source>
        <dbReference type="ARBA" id="ARBA00021907"/>
    </source>
</evidence>
<evidence type="ECO:0000256" key="1">
    <source>
        <dbReference type="ARBA" id="ARBA00004651"/>
    </source>
</evidence>
<keyword evidence="5" id="KW-0132">Cell division</keyword>
<dbReference type="InterPro" id="IPR004513">
    <property type="entry name" value="FtsX"/>
</dbReference>
<keyword evidence="8 10" id="KW-0472">Membrane</keyword>
<name>A0A2T4U7S8_9BACI</name>
<keyword evidence="14" id="KW-1185">Reference proteome</keyword>
<dbReference type="PANTHER" id="PTHR47755:SF1">
    <property type="entry name" value="CELL DIVISION PROTEIN FTSX"/>
    <property type="match status" value="1"/>
</dbReference>
<dbReference type="PANTHER" id="PTHR47755">
    <property type="entry name" value="CELL DIVISION PROTEIN FTSX"/>
    <property type="match status" value="1"/>
</dbReference>
<dbReference type="GO" id="GO:0051301">
    <property type="term" value="P:cell division"/>
    <property type="evidence" value="ECO:0007669"/>
    <property type="project" value="UniProtKB-KW"/>
</dbReference>
<organism evidence="13 14">
    <name type="scientific">Alkalicoccus saliphilus</name>
    <dbReference type="NCBI Taxonomy" id="200989"/>
    <lineage>
        <taxon>Bacteria</taxon>
        <taxon>Bacillati</taxon>
        <taxon>Bacillota</taxon>
        <taxon>Bacilli</taxon>
        <taxon>Bacillales</taxon>
        <taxon>Bacillaceae</taxon>
        <taxon>Alkalicoccus</taxon>
    </lineage>
</organism>
<evidence type="ECO:0000256" key="10">
    <source>
        <dbReference type="SAM" id="Phobius"/>
    </source>
</evidence>
<dbReference type="EMBL" id="PZJJ01000007">
    <property type="protein sequence ID" value="PTL39451.1"/>
    <property type="molecule type" value="Genomic_DNA"/>
</dbReference>
<comment type="caution">
    <text evidence="13">The sequence shown here is derived from an EMBL/GenBank/DDBJ whole genome shotgun (WGS) entry which is preliminary data.</text>
</comment>
<comment type="similarity">
    <text evidence="2">Belongs to the ABC-4 integral membrane protein family. FtsX subfamily.</text>
</comment>
<evidence type="ECO:0000256" key="5">
    <source>
        <dbReference type="ARBA" id="ARBA00022618"/>
    </source>
</evidence>
<evidence type="ECO:0000313" key="13">
    <source>
        <dbReference type="EMBL" id="PTL39451.1"/>
    </source>
</evidence>
<evidence type="ECO:0000259" key="12">
    <source>
        <dbReference type="Pfam" id="PF18075"/>
    </source>
</evidence>
<evidence type="ECO:0000256" key="9">
    <source>
        <dbReference type="ARBA" id="ARBA00023306"/>
    </source>
</evidence>
<evidence type="ECO:0000313" key="14">
    <source>
        <dbReference type="Proteomes" id="UP000240509"/>
    </source>
</evidence>
<dbReference type="AlphaFoldDB" id="A0A2T4U7S8"/>
<gene>
    <name evidence="13" type="ORF">C6Y45_06380</name>
</gene>
<sequence length="279" mass="30397">MIRCMREAASSIVKQPGRSTAAAGTAGLLLIFFGMFFLAFQNLHYVTAAVERNIDVKVFLKEGTDPENMADILEEDLQHPVRIITKEQGLEDMLAFYEGEEYLEALRADNPLNDVIVIYPETLEAVKKSVQLLEKYKEIEAIYDSGDHYEKFSGINDAVHSWGGAVTAGFGAGTFLLTGIVISTGFGARKREIRTMRMLGATSGFIWRPYITEGVFLGAAGGLAAAVCVHFTYERVYQLSEGMVLAPNSFWWTSGALIIAGTAAGAGGSLAAFLRLSRT</sequence>
<dbReference type="RefSeq" id="WP_107584395.1">
    <property type="nucleotide sequence ID" value="NZ_PZJJ01000007.1"/>
</dbReference>
<feature type="transmembrane region" description="Helical" evidence="10">
    <location>
        <begin position="252"/>
        <end position="274"/>
    </location>
</feature>
<keyword evidence="9" id="KW-0131">Cell cycle</keyword>
<evidence type="ECO:0000256" key="7">
    <source>
        <dbReference type="ARBA" id="ARBA00022989"/>
    </source>
</evidence>
<keyword evidence="6 10" id="KW-0812">Transmembrane</keyword>
<feature type="transmembrane region" description="Helical" evidence="10">
    <location>
        <begin position="162"/>
        <end position="188"/>
    </location>
</feature>
<feature type="transmembrane region" description="Helical" evidence="10">
    <location>
        <begin position="209"/>
        <end position="232"/>
    </location>
</feature>
<keyword evidence="7 10" id="KW-1133">Transmembrane helix</keyword>
<feature type="domain" description="ABC3 transporter permease C-terminal" evidence="11">
    <location>
        <begin position="170"/>
        <end position="277"/>
    </location>
</feature>
<evidence type="ECO:0000259" key="11">
    <source>
        <dbReference type="Pfam" id="PF02687"/>
    </source>
</evidence>
<dbReference type="Pfam" id="PF02687">
    <property type="entry name" value="FtsX"/>
    <property type="match status" value="1"/>
</dbReference>
<evidence type="ECO:0000256" key="2">
    <source>
        <dbReference type="ARBA" id="ARBA00007379"/>
    </source>
</evidence>
<dbReference type="InterPro" id="IPR040690">
    <property type="entry name" value="FtsX_ECD"/>
</dbReference>